<evidence type="ECO:0000259" key="1">
    <source>
        <dbReference type="Pfam" id="PF08878"/>
    </source>
</evidence>
<dbReference type="Pfam" id="PF08878">
    <property type="entry name" value="HamA"/>
    <property type="match status" value="1"/>
</dbReference>
<dbReference type="InterPro" id="IPR025382">
    <property type="entry name" value="Cap4-like_endonuclease_dom"/>
</dbReference>
<organism evidence="3">
    <name type="scientific">Salmonella enterica</name>
    <name type="common">Salmonella choleraesuis</name>
    <dbReference type="NCBI Taxonomy" id="28901"/>
    <lineage>
        <taxon>Bacteria</taxon>
        <taxon>Pseudomonadati</taxon>
        <taxon>Pseudomonadota</taxon>
        <taxon>Gammaproteobacteria</taxon>
        <taxon>Enterobacterales</taxon>
        <taxon>Enterobacteriaceae</taxon>
        <taxon>Salmonella</taxon>
    </lineage>
</organism>
<protein>
    <submittedName>
        <fullName evidence="3">DUF4297 domain-containing protein</fullName>
    </submittedName>
</protein>
<feature type="domain" description="CD-NTase associated protein 4-like DNA endonuclease" evidence="2">
    <location>
        <begin position="7"/>
        <end position="215"/>
    </location>
</feature>
<dbReference type="EMBL" id="AAGMBO010000016">
    <property type="protein sequence ID" value="EBP5399584.1"/>
    <property type="molecule type" value="Genomic_DNA"/>
</dbReference>
<accession>A0A5U2KVR6</accession>
<proteinExistence type="predicted"/>
<comment type="caution">
    <text evidence="3">The sequence shown here is derived from an EMBL/GenBank/DDBJ whole genome shotgun (WGS) entry which is preliminary data.</text>
</comment>
<dbReference type="GO" id="GO:0004518">
    <property type="term" value="F:nuclease activity"/>
    <property type="evidence" value="ECO:0007669"/>
    <property type="project" value="InterPro"/>
</dbReference>
<name>A0A5U2KVR6_SALER</name>
<evidence type="ECO:0000259" key="2">
    <source>
        <dbReference type="Pfam" id="PF14130"/>
    </source>
</evidence>
<reference evidence="3" key="1">
    <citation type="submission" date="2018-07" db="EMBL/GenBank/DDBJ databases">
        <authorList>
            <consortium name="GenomeTrakr network: Whole genome sequencing for foodborne pathogen traceback"/>
        </authorList>
    </citation>
    <scope>NUCLEOTIDE SEQUENCE</scope>
    <source>
        <strain evidence="3">CFSAN029882</strain>
    </source>
</reference>
<feature type="domain" description="Anti-bacteriophage protein A/HamA C-terminal" evidence="1">
    <location>
        <begin position="283"/>
        <end position="534"/>
    </location>
</feature>
<sequence length="539" mass="61842">MESSNAGGVAAKLGFLYQDCAAALFVTEMLLDKMIQAVRCEVTDDIDILYHSHIEFVQVKTTDKPRWSISNVLERARGAQRKLIPESSIVHKSMKCATVPIDSCKFRILSPRDTKAPLDYLEIELSKRPGKLGRDDLVRELEKKMSNYSAPAGNSIAHWVDSCWWQIIPSMREIELTGLKNIRNAAFNLFGVILTVDAVAETIWINILTTMTKKSTLDTRVYVEDDKTYHRNNFLSWFKAEVLHLDRGNAHRKVYVHRKLPAILVPLRDSFPSPAVNRQGLALHQRYQLGQYRYEHIAKNVCQWFDELLLRPSEIADFISSTSTEKYHLLRSRLASNKNDLENFLGNALLHSVMRIRHNSQPIPATLYLDANDDVKVYENVHIVQRSNGGDELWLGVSKITKGSTVSQVLIDLRDALYNEILKDLDGVREKILDIKEDSYLLKHDVDEILDPSNSFEDHMDRFRFVIFFGYESEFLTVPESKGHEPSLYNEAYELFLAFISDLQSNAQFSALNIDLYLYPAPSFTDLCSLLDEKMREDK</sequence>
<dbReference type="InterPro" id="IPR014976">
    <property type="entry name" value="AbpA_HamA_C"/>
</dbReference>
<evidence type="ECO:0000313" key="3">
    <source>
        <dbReference type="EMBL" id="EBP5399584.1"/>
    </source>
</evidence>
<gene>
    <name evidence="3" type="ORF">XR76_17995</name>
</gene>
<dbReference type="Pfam" id="PF14130">
    <property type="entry name" value="Cap4_nuclease"/>
    <property type="match status" value="1"/>
</dbReference>
<dbReference type="AlphaFoldDB" id="A0A5U2KVR6"/>